<name>A0A346XTA2_9ACTN</name>
<dbReference type="Proteomes" id="UP000264006">
    <property type="component" value="Chromosome"/>
</dbReference>
<sequence>MHHSVWRLPGVPASTLGRLWAAALAVANQSAAARLASTPSAPGDLHRVLMDLVMVTGWSAAALAGFDRPRILRPQLAVPATVMTRRPDIDLVRSRRGVAGFWADLDGLPVATPPRMLWDAAHLSRGKVGAVGALGDLATYLDRTRRFAVEELLGLVDEPAAFGLPTRPPRLLRACAEELRPGFSHSGTEEVARRIAASVCAELGLRLHPSPYDIVDRDGRVLGEADLAIPDIRFDGEVDGPHHDSPRQQRHDRRRDRNVRGIDWVVERYPTSMIDDDRDAFRRRLRSDVVARARAVGRVLG</sequence>
<dbReference type="EMBL" id="CP031165">
    <property type="protein sequence ID" value="AXV05449.1"/>
    <property type="molecule type" value="Genomic_DNA"/>
</dbReference>
<proteinExistence type="predicted"/>
<accession>A0A346XTA2</accession>
<keyword evidence="3" id="KW-1185">Reference proteome</keyword>
<gene>
    <name evidence="2" type="ORF">DVS28_a0748</name>
</gene>
<evidence type="ECO:0000313" key="3">
    <source>
        <dbReference type="Proteomes" id="UP000264006"/>
    </source>
</evidence>
<evidence type="ECO:0000256" key="1">
    <source>
        <dbReference type="SAM" id="MobiDB-lite"/>
    </source>
</evidence>
<feature type="region of interest" description="Disordered" evidence="1">
    <location>
        <begin position="234"/>
        <end position="255"/>
    </location>
</feature>
<organism evidence="2 3">
    <name type="scientific">Euzebya pacifica</name>
    <dbReference type="NCBI Taxonomy" id="1608957"/>
    <lineage>
        <taxon>Bacteria</taxon>
        <taxon>Bacillati</taxon>
        <taxon>Actinomycetota</taxon>
        <taxon>Nitriliruptoria</taxon>
        <taxon>Euzebyales</taxon>
    </lineage>
</organism>
<dbReference type="AlphaFoldDB" id="A0A346XTA2"/>
<feature type="compositionally biased region" description="Basic and acidic residues" evidence="1">
    <location>
        <begin position="234"/>
        <end position="249"/>
    </location>
</feature>
<evidence type="ECO:0008006" key="4">
    <source>
        <dbReference type="Google" id="ProtNLM"/>
    </source>
</evidence>
<reference evidence="2 3" key="1">
    <citation type="submission" date="2018-09" db="EMBL/GenBank/DDBJ databases">
        <title>Complete genome sequence of Euzebya sp. DY32-46 isolated from seawater of Pacific Ocean.</title>
        <authorList>
            <person name="Xu L."/>
            <person name="Wu Y.-H."/>
            <person name="Xu X.-W."/>
        </authorList>
    </citation>
    <scope>NUCLEOTIDE SEQUENCE [LARGE SCALE GENOMIC DNA]</scope>
    <source>
        <strain evidence="2 3">DY32-46</strain>
    </source>
</reference>
<evidence type="ECO:0000313" key="2">
    <source>
        <dbReference type="EMBL" id="AXV05449.1"/>
    </source>
</evidence>
<protein>
    <recommendedName>
        <fullName evidence="4">DUF559 domain-containing protein</fullName>
    </recommendedName>
</protein>
<dbReference type="KEGG" id="euz:DVS28_a0748"/>